<dbReference type="RefSeq" id="WP_091339705.1">
    <property type="nucleotide sequence ID" value="NZ_FNYC01000007.1"/>
</dbReference>
<evidence type="ECO:0008006" key="5">
    <source>
        <dbReference type="Google" id="ProtNLM"/>
    </source>
</evidence>
<dbReference type="EMBL" id="FNYC01000007">
    <property type="protein sequence ID" value="SEJ43068.1"/>
    <property type="molecule type" value="Genomic_DNA"/>
</dbReference>
<sequence length="303" mass="31114">MKRFASLAALLLASLAGVAAATELDAAAQSRLGLRLATLAAGEMPPTTRAVADVLDPVPLAKAIDDVNAAQAAADASQAEVARTQALLAANGNASRKALEAARAQAAGDRARLREARVALRTGWGDQLAGMAASRREKLLDALVDGTQVLLKAEPLGRPDLSLQVHAATLQMPHGADLPAQVLGQLPRSTSGLAAGWLLQASAGPLVPGMVLTAQLHGQGAPVRGVLLPRTAVVRWNGLDWAYVATGPTRFERRAVQPRAMTPAGWLVGAPFKPGERVVVQGAEALIAVDAAPTPGSAEPADD</sequence>
<evidence type="ECO:0000313" key="3">
    <source>
        <dbReference type="EMBL" id="SEJ43068.1"/>
    </source>
</evidence>
<organism evidence="3 4">
    <name type="scientific">Frateuria terrea</name>
    <dbReference type="NCBI Taxonomy" id="529704"/>
    <lineage>
        <taxon>Bacteria</taxon>
        <taxon>Pseudomonadati</taxon>
        <taxon>Pseudomonadota</taxon>
        <taxon>Gammaproteobacteria</taxon>
        <taxon>Lysobacterales</taxon>
        <taxon>Rhodanobacteraceae</taxon>
        <taxon>Frateuria</taxon>
    </lineage>
</organism>
<evidence type="ECO:0000313" key="4">
    <source>
        <dbReference type="Proteomes" id="UP000199420"/>
    </source>
</evidence>
<dbReference type="STRING" id="529704.SAMN02927913_3344"/>
<dbReference type="OrthoDB" id="7059230at2"/>
<evidence type="ECO:0000256" key="1">
    <source>
        <dbReference type="SAM" id="Coils"/>
    </source>
</evidence>
<dbReference type="AlphaFoldDB" id="A0A1H6YP19"/>
<keyword evidence="2" id="KW-0732">Signal</keyword>
<accession>A0A1H6YP19</accession>
<name>A0A1H6YP19_9GAMM</name>
<proteinExistence type="predicted"/>
<protein>
    <recommendedName>
        <fullName evidence="5">Multidrug efflux pump subunit AcrA (Membrane-fusion protein)</fullName>
    </recommendedName>
</protein>
<keyword evidence="1" id="KW-0175">Coiled coil</keyword>
<dbReference type="Proteomes" id="UP000199420">
    <property type="component" value="Unassembled WGS sequence"/>
</dbReference>
<feature type="coiled-coil region" evidence="1">
    <location>
        <begin position="60"/>
        <end position="116"/>
    </location>
</feature>
<feature type="chain" id="PRO_5011720248" description="Multidrug efflux pump subunit AcrA (Membrane-fusion protein)" evidence="2">
    <location>
        <begin position="22"/>
        <end position="303"/>
    </location>
</feature>
<evidence type="ECO:0000256" key="2">
    <source>
        <dbReference type="SAM" id="SignalP"/>
    </source>
</evidence>
<reference evidence="3 4" key="1">
    <citation type="submission" date="2016-10" db="EMBL/GenBank/DDBJ databases">
        <authorList>
            <person name="de Groot N.N."/>
        </authorList>
    </citation>
    <scope>NUCLEOTIDE SEQUENCE [LARGE SCALE GENOMIC DNA]</scope>
    <source>
        <strain evidence="3 4">DSM 26515</strain>
    </source>
</reference>
<dbReference type="Gene3D" id="2.40.420.20">
    <property type="match status" value="1"/>
</dbReference>
<feature type="signal peptide" evidence="2">
    <location>
        <begin position="1"/>
        <end position="21"/>
    </location>
</feature>
<gene>
    <name evidence="3" type="ORF">SAMN04487997_3339</name>
</gene>
<keyword evidence="4" id="KW-1185">Reference proteome</keyword>